<dbReference type="EMBL" id="JAHYIQ010000013">
    <property type="protein sequence ID" value="KAK1126851.1"/>
    <property type="molecule type" value="Genomic_DNA"/>
</dbReference>
<organism evidence="1 2">
    <name type="scientific">Melipona bicolor</name>
    <dbReference type="NCBI Taxonomy" id="60889"/>
    <lineage>
        <taxon>Eukaryota</taxon>
        <taxon>Metazoa</taxon>
        <taxon>Ecdysozoa</taxon>
        <taxon>Arthropoda</taxon>
        <taxon>Hexapoda</taxon>
        <taxon>Insecta</taxon>
        <taxon>Pterygota</taxon>
        <taxon>Neoptera</taxon>
        <taxon>Endopterygota</taxon>
        <taxon>Hymenoptera</taxon>
        <taxon>Apocrita</taxon>
        <taxon>Aculeata</taxon>
        <taxon>Apoidea</taxon>
        <taxon>Anthophila</taxon>
        <taxon>Apidae</taxon>
        <taxon>Melipona</taxon>
    </lineage>
</organism>
<evidence type="ECO:0000313" key="1">
    <source>
        <dbReference type="EMBL" id="KAK1126851.1"/>
    </source>
</evidence>
<keyword evidence="2" id="KW-1185">Reference proteome</keyword>
<proteinExistence type="predicted"/>
<reference evidence="1" key="1">
    <citation type="submission" date="2021-10" db="EMBL/GenBank/DDBJ databases">
        <title>Melipona bicolor Genome sequencing and assembly.</title>
        <authorList>
            <person name="Araujo N.S."/>
            <person name="Arias M.C."/>
        </authorList>
    </citation>
    <scope>NUCLEOTIDE SEQUENCE</scope>
    <source>
        <strain evidence="1">USP_2M_L1-L4_2017</strain>
        <tissue evidence="1">Whole body</tissue>
    </source>
</reference>
<comment type="caution">
    <text evidence="1">The sequence shown here is derived from an EMBL/GenBank/DDBJ whole genome shotgun (WGS) entry which is preliminary data.</text>
</comment>
<dbReference type="AlphaFoldDB" id="A0AA40FXU4"/>
<feature type="non-terminal residue" evidence="1">
    <location>
        <position position="1"/>
    </location>
</feature>
<name>A0AA40FXU4_9HYME</name>
<dbReference type="Proteomes" id="UP001177670">
    <property type="component" value="Unassembled WGS sequence"/>
</dbReference>
<feature type="non-terminal residue" evidence="1">
    <location>
        <position position="142"/>
    </location>
</feature>
<accession>A0AA40FXU4</accession>
<sequence>LVVHSVCGTSYGDACQETNGPSLFPRGGKVYDCPSRSRTASVRSFRGKASFVGIRNFALRNVGFASAPNIPAVTAPFPLFLLHPLPLCLPSSWEKNVYSREVDREKEDFLAISGLPWFLSFPSDGFRIEKIAIEREFCEEDR</sequence>
<protein>
    <submittedName>
        <fullName evidence="1">Uncharacterized protein</fullName>
    </submittedName>
</protein>
<gene>
    <name evidence="1" type="ORF">K0M31_004472</name>
</gene>
<evidence type="ECO:0000313" key="2">
    <source>
        <dbReference type="Proteomes" id="UP001177670"/>
    </source>
</evidence>